<name>A0A8J2H6N5_COTCN</name>
<accession>A0A8J2H6N5</accession>
<comment type="caution">
    <text evidence="5">The sequence shown here is derived from an EMBL/GenBank/DDBJ whole genome shotgun (WGS) entry which is preliminary data.</text>
</comment>
<feature type="non-terminal residue" evidence="5">
    <location>
        <position position="328"/>
    </location>
</feature>
<proteinExistence type="predicted"/>
<dbReference type="EMBL" id="CAJNRD030001117">
    <property type="protein sequence ID" value="CAG5079246.1"/>
    <property type="molecule type" value="Genomic_DNA"/>
</dbReference>
<dbReference type="GO" id="GO:0003677">
    <property type="term" value="F:DNA binding"/>
    <property type="evidence" value="ECO:0007669"/>
    <property type="project" value="UniProtKB-KW"/>
</dbReference>
<evidence type="ECO:0000259" key="4">
    <source>
        <dbReference type="PROSITE" id="PS51253"/>
    </source>
</evidence>
<keyword evidence="3" id="KW-0539">Nucleus</keyword>
<dbReference type="AlphaFoldDB" id="A0A8J2H6N5"/>
<comment type="subcellular location">
    <subcellularLocation>
        <location evidence="1">Nucleus</location>
    </subcellularLocation>
</comment>
<evidence type="ECO:0000313" key="5">
    <source>
        <dbReference type="EMBL" id="CAG5079246.1"/>
    </source>
</evidence>
<dbReference type="PROSITE" id="PS51253">
    <property type="entry name" value="HTH_CENPB"/>
    <property type="match status" value="1"/>
</dbReference>
<dbReference type="SUPFAM" id="SSF46689">
    <property type="entry name" value="Homeodomain-like"/>
    <property type="match status" value="1"/>
</dbReference>
<gene>
    <name evidence="5" type="ORF">HICCMSTLAB_LOCUS2964</name>
</gene>
<dbReference type="GO" id="GO:0005634">
    <property type="term" value="C:nucleus"/>
    <property type="evidence" value="ECO:0007669"/>
    <property type="project" value="UniProtKB-SubCell"/>
</dbReference>
<evidence type="ECO:0000256" key="3">
    <source>
        <dbReference type="ARBA" id="ARBA00023242"/>
    </source>
</evidence>
<dbReference type="OrthoDB" id="7697906at2759"/>
<evidence type="ECO:0000256" key="1">
    <source>
        <dbReference type="ARBA" id="ARBA00004123"/>
    </source>
</evidence>
<dbReference type="Pfam" id="PF05225">
    <property type="entry name" value="HTH_psq"/>
    <property type="match status" value="1"/>
</dbReference>
<keyword evidence="6" id="KW-1185">Reference proteome</keyword>
<dbReference type="InterPro" id="IPR006600">
    <property type="entry name" value="HTH_CenpB_DNA-bd_dom"/>
</dbReference>
<evidence type="ECO:0000256" key="2">
    <source>
        <dbReference type="ARBA" id="ARBA00023125"/>
    </source>
</evidence>
<protein>
    <recommendedName>
        <fullName evidence="4">HTH CENPB-type domain-containing protein</fullName>
    </recommendedName>
</protein>
<organism evidence="5 6">
    <name type="scientific">Cotesia congregata</name>
    <name type="common">Parasitoid wasp</name>
    <name type="synonym">Apanteles congregatus</name>
    <dbReference type="NCBI Taxonomy" id="51543"/>
    <lineage>
        <taxon>Eukaryota</taxon>
        <taxon>Metazoa</taxon>
        <taxon>Ecdysozoa</taxon>
        <taxon>Arthropoda</taxon>
        <taxon>Hexapoda</taxon>
        <taxon>Insecta</taxon>
        <taxon>Pterygota</taxon>
        <taxon>Neoptera</taxon>
        <taxon>Endopterygota</taxon>
        <taxon>Hymenoptera</taxon>
        <taxon>Apocrita</taxon>
        <taxon>Ichneumonoidea</taxon>
        <taxon>Braconidae</taxon>
        <taxon>Microgastrinae</taxon>
        <taxon>Cotesia</taxon>
    </lineage>
</organism>
<reference evidence="5" key="1">
    <citation type="submission" date="2021-04" db="EMBL/GenBank/DDBJ databases">
        <authorList>
            <person name="Chebbi M.A.C M."/>
        </authorList>
    </citation>
    <scope>NUCLEOTIDE SEQUENCE</scope>
</reference>
<keyword evidence="2" id="KW-0238">DNA-binding</keyword>
<dbReference type="Proteomes" id="UP000786811">
    <property type="component" value="Unassembled WGS sequence"/>
</dbReference>
<feature type="domain" description="HTH CENPB-type" evidence="4">
    <location>
        <begin position="54"/>
        <end position="129"/>
    </location>
</feature>
<dbReference type="InterPro" id="IPR009057">
    <property type="entry name" value="Homeodomain-like_sf"/>
</dbReference>
<sequence>MAKTRKEGLYSPTKLKKALESVKNGRTIRQTAKDFEIPYSTIRSKMKGINPIEMKKGPSPVLSAEEETNLVNWIVNLGVAEYPRTKESILDSVQLICTKLKKVTPFTNNRPSKSWYNGFMKRHHDVLSTRINNKNLTKRRVNVNEKSIRLWFEEVGSYLKSKNLLNIDPSRVFNLDENCFYLKPKTEQVIVKKSQKNVYNLCNDKDSLTALVLSKALSQLDLPKILGKGFEVCGLYPFCADAIDYSKIVGDNSQKSNLETNDIKTNDQVDNSFINFVEQNINSESLERFKNAAKIGDWDGPLEEKRLYEFWLKTCFISDGYSQLINYN</sequence>
<evidence type="ECO:0000313" key="6">
    <source>
        <dbReference type="Proteomes" id="UP000786811"/>
    </source>
</evidence>
<dbReference type="Gene3D" id="1.10.10.60">
    <property type="entry name" value="Homeodomain-like"/>
    <property type="match status" value="1"/>
</dbReference>
<dbReference type="InterPro" id="IPR007889">
    <property type="entry name" value="HTH_Psq"/>
</dbReference>